<dbReference type="AlphaFoldDB" id="A0ABD3IK40"/>
<keyword evidence="2" id="KW-1185">Reference proteome</keyword>
<comment type="caution">
    <text evidence="1">The sequence shown here is derived from an EMBL/GenBank/DDBJ whole genome shotgun (WGS) entry which is preliminary data.</text>
</comment>
<reference evidence="1 2" key="1">
    <citation type="submission" date="2024-11" db="EMBL/GenBank/DDBJ databases">
        <title>Chromosome-level genome assembly of Eucalyptus globulus Labill. provides insights into its genome evolution.</title>
        <authorList>
            <person name="Li X."/>
        </authorList>
    </citation>
    <scope>NUCLEOTIDE SEQUENCE [LARGE SCALE GENOMIC DNA]</scope>
    <source>
        <strain evidence="1">CL2024</strain>
        <tissue evidence="1">Fresh tender leaves</tissue>
    </source>
</reference>
<dbReference type="EMBL" id="JBJKBG010000011">
    <property type="protein sequence ID" value="KAL3715340.1"/>
    <property type="molecule type" value="Genomic_DNA"/>
</dbReference>
<evidence type="ECO:0000313" key="2">
    <source>
        <dbReference type="Proteomes" id="UP001634007"/>
    </source>
</evidence>
<dbReference type="PANTHER" id="PTHR35546">
    <property type="entry name" value="F-BOX PROTEIN INTERACTION DOMAIN PROTEIN-RELATED"/>
    <property type="match status" value="1"/>
</dbReference>
<evidence type="ECO:0008006" key="3">
    <source>
        <dbReference type="Google" id="ProtNLM"/>
    </source>
</evidence>
<gene>
    <name evidence="1" type="ORF">ACJRO7_007121</name>
</gene>
<dbReference type="PANTHER" id="PTHR35546:SF25">
    <property type="entry name" value="F-BOX DOMAIN-CONTAINING PROTEIN"/>
    <property type="match status" value="1"/>
</dbReference>
<name>A0ABD3IK40_EUCGL</name>
<proteinExistence type="predicted"/>
<evidence type="ECO:0000313" key="1">
    <source>
        <dbReference type="EMBL" id="KAL3715340.1"/>
    </source>
</evidence>
<sequence>MDELPLAILSNILRVSGESLLRYRCLCNRWQEVIDIPTSATQRTGQKNRCCYVRRSSDEDDPDSEIHETERLHLPRCCKGLLFFGRIEDDENNREFLINPLTKEIPHCQEHPIFHHTSRLMEEPHAEGRRLECTISRSDCGGTAEPTTSSSHGFVFAYGALNWFLSYSWSDGPYPRAMLSFDLTHEQFRLISLPEVLFKNGLHMPEMGGSLALVHYPKKMRIEVRVLKDDTRREWTRKYTIQPA</sequence>
<organism evidence="1 2">
    <name type="scientific">Eucalyptus globulus</name>
    <name type="common">Tasmanian blue gum</name>
    <dbReference type="NCBI Taxonomy" id="34317"/>
    <lineage>
        <taxon>Eukaryota</taxon>
        <taxon>Viridiplantae</taxon>
        <taxon>Streptophyta</taxon>
        <taxon>Embryophyta</taxon>
        <taxon>Tracheophyta</taxon>
        <taxon>Spermatophyta</taxon>
        <taxon>Magnoliopsida</taxon>
        <taxon>eudicotyledons</taxon>
        <taxon>Gunneridae</taxon>
        <taxon>Pentapetalae</taxon>
        <taxon>rosids</taxon>
        <taxon>malvids</taxon>
        <taxon>Myrtales</taxon>
        <taxon>Myrtaceae</taxon>
        <taxon>Myrtoideae</taxon>
        <taxon>Eucalypteae</taxon>
        <taxon>Eucalyptus</taxon>
    </lineage>
</organism>
<dbReference type="InterPro" id="IPR055290">
    <property type="entry name" value="At3g26010-like"/>
</dbReference>
<dbReference type="Proteomes" id="UP001634007">
    <property type="component" value="Unassembled WGS sequence"/>
</dbReference>
<protein>
    <recommendedName>
        <fullName evidence="3">F-box domain-containing protein</fullName>
    </recommendedName>
</protein>
<accession>A0ABD3IK40</accession>